<evidence type="ECO:0000256" key="3">
    <source>
        <dbReference type="ARBA" id="ARBA00023235"/>
    </source>
</evidence>
<dbReference type="InterPro" id="IPR020892">
    <property type="entry name" value="Cyclophilin-type_PPIase_CS"/>
</dbReference>
<keyword evidence="3 4" id="KW-0413">Isomerase</keyword>
<keyword evidence="4" id="KW-0732">Signal</keyword>
<feature type="chain" id="PRO_5044959025" description="Peptidyl-prolyl cis-trans isomerase" evidence="4">
    <location>
        <begin position="21"/>
        <end position="204"/>
    </location>
</feature>
<dbReference type="Proteomes" id="UP001596097">
    <property type="component" value="Unassembled WGS sequence"/>
</dbReference>
<evidence type="ECO:0000313" key="6">
    <source>
        <dbReference type="EMBL" id="MFC6149469.1"/>
    </source>
</evidence>
<organism evidence="6 7">
    <name type="scientific">Mumia xiangluensis</name>
    <dbReference type="NCBI Taxonomy" id="1678900"/>
    <lineage>
        <taxon>Bacteria</taxon>
        <taxon>Bacillati</taxon>
        <taxon>Actinomycetota</taxon>
        <taxon>Actinomycetes</taxon>
        <taxon>Propionibacteriales</taxon>
        <taxon>Nocardioidaceae</taxon>
        <taxon>Mumia</taxon>
    </lineage>
</organism>
<dbReference type="PANTHER" id="PTHR45625:SF4">
    <property type="entry name" value="PEPTIDYLPROLYL ISOMERASE DOMAIN AND WD REPEAT-CONTAINING PROTEIN 1"/>
    <property type="match status" value="1"/>
</dbReference>
<feature type="signal peptide" evidence="4">
    <location>
        <begin position="1"/>
        <end position="20"/>
    </location>
</feature>
<dbReference type="EMBL" id="JBHSQL010000006">
    <property type="protein sequence ID" value="MFC6149469.1"/>
    <property type="molecule type" value="Genomic_DNA"/>
</dbReference>
<dbReference type="PROSITE" id="PS51257">
    <property type="entry name" value="PROKAR_LIPOPROTEIN"/>
    <property type="match status" value="1"/>
</dbReference>
<dbReference type="Pfam" id="PF00160">
    <property type="entry name" value="Pro_isomerase"/>
    <property type="match status" value="1"/>
</dbReference>
<evidence type="ECO:0000313" key="7">
    <source>
        <dbReference type="Proteomes" id="UP001596097"/>
    </source>
</evidence>
<dbReference type="EC" id="5.2.1.8" evidence="4"/>
<dbReference type="PROSITE" id="PS50072">
    <property type="entry name" value="CSA_PPIASE_2"/>
    <property type="match status" value="1"/>
</dbReference>
<name>A0ABW1QLG7_9ACTN</name>
<feature type="domain" description="PPIase cyclophilin-type" evidence="5">
    <location>
        <begin position="34"/>
        <end position="202"/>
    </location>
</feature>
<evidence type="ECO:0000259" key="5">
    <source>
        <dbReference type="PROSITE" id="PS50072"/>
    </source>
</evidence>
<dbReference type="Gene3D" id="2.40.100.10">
    <property type="entry name" value="Cyclophilin-like"/>
    <property type="match status" value="1"/>
</dbReference>
<dbReference type="PANTHER" id="PTHR45625">
    <property type="entry name" value="PEPTIDYL-PROLYL CIS-TRANS ISOMERASE-RELATED"/>
    <property type="match status" value="1"/>
</dbReference>
<evidence type="ECO:0000256" key="4">
    <source>
        <dbReference type="RuleBase" id="RU363019"/>
    </source>
</evidence>
<comment type="function">
    <text evidence="1 4">PPIases accelerate the folding of proteins. It catalyzes the cis-trans isomerization of proline imidic peptide bonds in oligopeptides.</text>
</comment>
<proteinExistence type="inferred from homology"/>
<dbReference type="InterPro" id="IPR002130">
    <property type="entry name" value="Cyclophilin-type_PPIase_dom"/>
</dbReference>
<dbReference type="PROSITE" id="PS00170">
    <property type="entry name" value="CSA_PPIASE_1"/>
    <property type="match status" value="1"/>
</dbReference>
<protein>
    <recommendedName>
        <fullName evidence="4">Peptidyl-prolyl cis-trans isomerase</fullName>
        <shortName evidence="4">PPIase</shortName>
        <ecNumber evidence="4">5.2.1.8</ecNumber>
    </recommendedName>
</protein>
<evidence type="ECO:0000256" key="2">
    <source>
        <dbReference type="ARBA" id="ARBA00023110"/>
    </source>
</evidence>
<reference evidence="7" key="1">
    <citation type="journal article" date="2019" name="Int. J. Syst. Evol. Microbiol.">
        <title>The Global Catalogue of Microorganisms (GCM) 10K type strain sequencing project: providing services to taxonomists for standard genome sequencing and annotation.</title>
        <authorList>
            <consortium name="The Broad Institute Genomics Platform"/>
            <consortium name="The Broad Institute Genome Sequencing Center for Infectious Disease"/>
            <person name="Wu L."/>
            <person name="Ma J."/>
        </authorList>
    </citation>
    <scope>NUCLEOTIDE SEQUENCE [LARGE SCALE GENOMIC DNA]</scope>
    <source>
        <strain evidence="7">CGMCC 4.7198</strain>
    </source>
</reference>
<dbReference type="RefSeq" id="WP_267236273.1">
    <property type="nucleotide sequence ID" value="NZ_JBHSQL010000006.1"/>
</dbReference>
<dbReference type="PRINTS" id="PR00153">
    <property type="entry name" value="CSAPPISMRASE"/>
</dbReference>
<gene>
    <name evidence="6" type="ORF">ACFPYK_08690</name>
</gene>
<dbReference type="InterPro" id="IPR029000">
    <property type="entry name" value="Cyclophilin-like_dom_sf"/>
</dbReference>
<dbReference type="CDD" id="cd00317">
    <property type="entry name" value="cyclophilin"/>
    <property type="match status" value="1"/>
</dbReference>
<dbReference type="InterPro" id="IPR044666">
    <property type="entry name" value="Cyclophilin_A-like"/>
</dbReference>
<evidence type="ECO:0000256" key="1">
    <source>
        <dbReference type="ARBA" id="ARBA00002388"/>
    </source>
</evidence>
<keyword evidence="7" id="KW-1185">Reference proteome</keyword>
<comment type="similarity">
    <text evidence="4">Belongs to the cyclophilin-type PPIase family.</text>
</comment>
<sequence length="204" mass="21225">MRLRMLVSAVALLFVATACGGDSGNGDSDGAGVTAQQATLKTTMGDITVDLYADEAPETVANFVGLATGDKEWTDPETGEKSSDPLYDGTTFHRVISGFMIQGGDPLGTGMGGPGYEFEDEIDTALTFDEPYQLAMANSGPDTNGSQFFITTVPTPHLDGLHTIFGVVADDESKAVVDAISAVPTDATDKPLEPVVIESVVVAD</sequence>
<keyword evidence="2 4" id="KW-0697">Rotamase</keyword>
<dbReference type="GO" id="GO:0003755">
    <property type="term" value="F:peptidyl-prolyl cis-trans isomerase activity"/>
    <property type="evidence" value="ECO:0007669"/>
    <property type="project" value="UniProtKB-EC"/>
</dbReference>
<accession>A0ABW1QLG7</accession>
<comment type="caution">
    <text evidence="6">The sequence shown here is derived from an EMBL/GenBank/DDBJ whole genome shotgun (WGS) entry which is preliminary data.</text>
</comment>
<dbReference type="SUPFAM" id="SSF50891">
    <property type="entry name" value="Cyclophilin-like"/>
    <property type="match status" value="1"/>
</dbReference>
<comment type="catalytic activity">
    <reaction evidence="4">
        <text>[protein]-peptidylproline (omega=180) = [protein]-peptidylproline (omega=0)</text>
        <dbReference type="Rhea" id="RHEA:16237"/>
        <dbReference type="Rhea" id="RHEA-COMP:10747"/>
        <dbReference type="Rhea" id="RHEA-COMP:10748"/>
        <dbReference type="ChEBI" id="CHEBI:83833"/>
        <dbReference type="ChEBI" id="CHEBI:83834"/>
        <dbReference type="EC" id="5.2.1.8"/>
    </reaction>
</comment>